<protein>
    <submittedName>
        <fullName evidence="1">Uncharacterized protein</fullName>
    </submittedName>
</protein>
<dbReference type="InParanoid" id="A0A165HJK9"/>
<dbReference type="Proteomes" id="UP000077266">
    <property type="component" value="Unassembled WGS sequence"/>
</dbReference>
<gene>
    <name evidence="1" type="ORF">EXIGLDRAFT_769356</name>
</gene>
<keyword evidence="2" id="KW-1185">Reference proteome</keyword>
<reference evidence="1 2" key="1">
    <citation type="journal article" date="2016" name="Mol. Biol. Evol.">
        <title>Comparative Genomics of Early-Diverging Mushroom-Forming Fungi Provides Insights into the Origins of Lignocellulose Decay Capabilities.</title>
        <authorList>
            <person name="Nagy L.G."/>
            <person name="Riley R."/>
            <person name="Tritt A."/>
            <person name="Adam C."/>
            <person name="Daum C."/>
            <person name="Floudas D."/>
            <person name="Sun H."/>
            <person name="Yadav J.S."/>
            <person name="Pangilinan J."/>
            <person name="Larsson K.H."/>
            <person name="Matsuura K."/>
            <person name="Barry K."/>
            <person name="Labutti K."/>
            <person name="Kuo R."/>
            <person name="Ohm R.A."/>
            <person name="Bhattacharya S.S."/>
            <person name="Shirouzu T."/>
            <person name="Yoshinaga Y."/>
            <person name="Martin F.M."/>
            <person name="Grigoriev I.V."/>
            <person name="Hibbett D.S."/>
        </authorList>
    </citation>
    <scope>NUCLEOTIDE SEQUENCE [LARGE SCALE GENOMIC DNA]</scope>
    <source>
        <strain evidence="1 2">HHB12029</strain>
    </source>
</reference>
<dbReference type="AlphaFoldDB" id="A0A165HJK9"/>
<organism evidence="1 2">
    <name type="scientific">Exidia glandulosa HHB12029</name>
    <dbReference type="NCBI Taxonomy" id="1314781"/>
    <lineage>
        <taxon>Eukaryota</taxon>
        <taxon>Fungi</taxon>
        <taxon>Dikarya</taxon>
        <taxon>Basidiomycota</taxon>
        <taxon>Agaricomycotina</taxon>
        <taxon>Agaricomycetes</taxon>
        <taxon>Auriculariales</taxon>
        <taxon>Exidiaceae</taxon>
        <taxon>Exidia</taxon>
    </lineage>
</organism>
<evidence type="ECO:0000313" key="1">
    <source>
        <dbReference type="EMBL" id="KZV92068.1"/>
    </source>
</evidence>
<accession>A0A165HJK9</accession>
<dbReference type="OrthoDB" id="10044727at2759"/>
<proteinExistence type="predicted"/>
<dbReference type="EMBL" id="KV426015">
    <property type="protein sequence ID" value="KZV92068.1"/>
    <property type="molecule type" value="Genomic_DNA"/>
</dbReference>
<name>A0A165HJK9_EXIGL</name>
<evidence type="ECO:0000313" key="2">
    <source>
        <dbReference type="Proteomes" id="UP000077266"/>
    </source>
</evidence>
<sequence length="164" mass="18548">MPKGCSAPSGNNWLVEHSIINVESGWPEHLPNNKYWKEHINMVDMINPATAEVQPLYFPDDHPTHPSMFKGMAQILVERVWQPSEFARGLNVQRPNFKCPDLTNPYTGFFLPITLLAKCSINSATSSSLSPESPEYQDRCPRHSNTWHDFGIPTYNNPASAQQP</sequence>